<evidence type="ECO:0000313" key="1">
    <source>
        <dbReference type="EMBL" id="KAI3696131.1"/>
    </source>
</evidence>
<reference evidence="2" key="1">
    <citation type="journal article" date="2022" name="Mol. Ecol. Resour.">
        <title>The genomes of chicory, endive, great burdock and yacon provide insights into Asteraceae palaeo-polyploidization history and plant inulin production.</title>
        <authorList>
            <person name="Fan W."/>
            <person name="Wang S."/>
            <person name="Wang H."/>
            <person name="Wang A."/>
            <person name="Jiang F."/>
            <person name="Liu H."/>
            <person name="Zhao H."/>
            <person name="Xu D."/>
            <person name="Zhang Y."/>
        </authorList>
    </citation>
    <scope>NUCLEOTIDE SEQUENCE [LARGE SCALE GENOMIC DNA]</scope>
    <source>
        <strain evidence="2">cv. Yunnan</strain>
    </source>
</reference>
<organism evidence="1 2">
    <name type="scientific">Smallanthus sonchifolius</name>
    <dbReference type="NCBI Taxonomy" id="185202"/>
    <lineage>
        <taxon>Eukaryota</taxon>
        <taxon>Viridiplantae</taxon>
        <taxon>Streptophyta</taxon>
        <taxon>Embryophyta</taxon>
        <taxon>Tracheophyta</taxon>
        <taxon>Spermatophyta</taxon>
        <taxon>Magnoliopsida</taxon>
        <taxon>eudicotyledons</taxon>
        <taxon>Gunneridae</taxon>
        <taxon>Pentapetalae</taxon>
        <taxon>asterids</taxon>
        <taxon>campanulids</taxon>
        <taxon>Asterales</taxon>
        <taxon>Asteraceae</taxon>
        <taxon>Asteroideae</taxon>
        <taxon>Heliantheae alliance</taxon>
        <taxon>Millerieae</taxon>
        <taxon>Smallanthus</taxon>
    </lineage>
</organism>
<gene>
    <name evidence="1" type="ORF">L1987_79140</name>
</gene>
<keyword evidence="2" id="KW-1185">Reference proteome</keyword>
<accession>A0ACB8ZFN4</accession>
<dbReference type="Proteomes" id="UP001056120">
    <property type="component" value="Linkage Group LG26"/>
</dbReference>
<dbReference type="EMBL" id="CM042043">
    <property type="protein sequence ID" value="KAI3696131.1"/>
    <property type="molecule type" value="Genomic_DNA"/>
</dbReference>
<comment type="caution">
    <text evidence="1">The sequence shown here is derived from an EMBL/GenBank/DDBJ whole genome shotgun (WGS) entry which is preliminary data.</text>
</comment>
<reference evidence="1 2" key="2">
    <citation type="journal article" date="2022" name="Mol. Ecol. Resour.">
        <title>The genomes of chicory, endive, great burdock and yacon provide insights into Asteraceae paleo-polyploidization history and plant inulin production.</title>
        <authorList>
            <person name="Fan W."/>
            <person name="Wang S."/>
            <person name="Wang H."/>
            <person name="Wang A."/>
            <person name="Jiang F."/>
            <person name="Liu H."/>
            <person name="Zhao H."/>
            <person name="Xu D."/>
            <person name="Zhang Y."/>
        </authorList>
    </citation>
    <scope>NUCLEOTIDE SEQUENCE [LARGE SCALE GENOMIC DNA]</scope>
    <source>
        <strain evidence="2">cv. Yunnan</strain>
        <tissue evidence="1">Leaves</tissue>
    </source>
</reference>
<sequence>MAAVSVDMPTPEHGYKGSTGGDGVKNHVVADLVLRIVLFVTALVAMIVMVTSKQTKLVTVAPGLAIPMVANFDQSPAFVYYTAALAVACLHSIISGVLSILALVKRKQGSMKLMSHFVILDALLLSILASATGAAGAVGYIGYKGNSHTRWSEVCTVFGSFCSHIAGSVALSLLPSIALLLLVWLSFFVFSKKVTMS</sequence>
<proteinExistence type="predicted"/>
<protein>
    <submittedName>
        <fullName evidence="1">Uncharacterized protein</fullName>
    </submittedName>
</protein>
<evidence type="ECO:0000313" key="2">
    <source>
        <dbReference type="Proteomes" id="UP001056120"/>
    </source>
</evidence>
<name>A0ACB8ZFN4_9ASTR</name>